<dbReference type="InterPro" id="IPR000719">
    <property type="entry name" value="Prot_kinase_dom"/>
</dbReference>
<dbReference type="PROSITE" id="PS00108">
    <property type="entry name" value="PROTEIN_KINASE_ST"/>
    <property type="match status" value="1"/>
</dbReference>
<feature type="region of interest" description="Disordered" evidence="20">
    <location>
        <begin position="385"/>
        <end position="405"/>
    </location>
</feature>
<evidence type="ECO:0000256" key="15">
    <source>
        <dbReference type="ARBA" id="ARBA00047899"/>
    </source>
</evidence>
<dbReference type="SUPFAM" id="SSF56112">
    <property type="entry name" value="Protein kinase-like (PK-like)"/>
    <property type="match status" value="1"/>
</dbReference>
<feature type="domain" description="Protein kinase" evidence="21">
    <location>
        <begin position="99"/>
        <end position="353"/>
    </location>
</feature>
<accession>A0AAN9B3W3</accession>
<dbReference type="PANTHER" id="PTHR11042">
    <property type="entry name" value="EUKARYOTIC TRANSLATION INITIATION FACTOR 2-ALPHA KINASE EIF2-ALPHA KINASE -RELATED"/>
    <property type="match status" value="1"/>
</dbReference>
<evidence type="ECO:0000256" key="13">
    <source>
        <dbReference type="ARBA" id="ARBA00023306"/>
    </source>
</evidence>
<comment type="catalytic activity">
    <reaction evidence="16">
        <text>L-seryl-[protein] + ATP = O-phospho-L-seryl-[protein] + ADP + H(+)</text>
        <dbReference type="Rhea" id="RHEA:17989"/>
        <dbReference type="Rhea" id="RHEA-COMP:9863"/>
        <dbReference type="Rhea" id="RHEA-COMP:11604"/>
        <dbReference type="ChEBI" id="CHEBI:15378"/>
        <dbReference type="ChEBI" id="CHEBI:29999"/>
        <dbReference type="ChEBI" id="CHEBI:30616"/>
        <dbReference type="ChEBI" id="CHEBI:83421"/>
        <dbReference type="ChEBI" id="CHEBI:456216"/>
        <dbReference type="EC" id="2.7.11.1"/>
    </reaction>
</comment>
<reference evidence="22 23" key="1">
    <citation type="submission" date="2024-02" db="EMBL/GenBank/DDBJ databases">
        <title>Chromosome-scale genome assembly of the rough periwinkle Littorina saxatilis.</title>
        <authorList>
            <person name="De Jode A."/>
            <person name="Faria R."/>
            <person name="Formenti G."/>
            <person name="Sims Y."/>
            <person name="Smith T.P."/>
            <person name="Tracey A."/>
            <person name="Wood J.M.D."/>
            <person name="Zagrodzka Z.B."/>
            <person name="Johannesson K."/>
            <person name="Butlin R.K."/>
            <person name="Leder E.H."/>
        </authorList>
    </citation>
    <scope>NUCLEOTIDE SEQUENCE [LARGE SCALE GENOMIC DNA]</scope>
    <source>
        <strain evidence="22">Snail1</strain>
        <tissue evidence="22">Muscle</tissue>
    </source>
</reference>
<dbReference type="InterPro" id="IPR008271">
    <property type="entry name" value="Ser/Thr_kinase_AS"/>
</dbReference>
<evidence type="ECO:0000256" key="8">
    <source>
        <dbReference type="ARBA" id="ARBA00022777"/>
    </source>
</evidence>
<keyword evidence="8" id="KW-0418">Kinase</keyword>
<evidence type="ECO:0000256" key="9">
    <source>
        <dbReference type="ARBA" id="ARBA00022840"/>
    </source>
</evidence>
<evidence type="ECO:0000256" key="1">
    <source>
        <dbReference type="ARBA" id="ARBA00004395"/>
    </source>
</evidence>
<evidence type="ECO:0000256" key="17">
    <source>
        <dbReference type="ARBA" id="ARBA00074601"/>
    </source>
</evidence>
<evidence type="ECO:0000256" key="4">
    <source>
        <dbReference type="ARBA" id="ARBA00022553"/>
    </source>
</evidence>
<comment type="catalytic activity">
    <reaction evidence="15">
        <text>L-threonyl-[protein] + ATP = O-phospho-L-threonyl-[protein] + ADP + H(+)</text>
        <dbReference type="Rhea" id="RHEA:46608"/>
        <dbReference type="Rhea" id="RHEA-COMP:11060"/>
        <dbReference type="Rhea" id="RHEA-COMP:11605"/>
        <dbReference type="ChEBI" id="CHEBI:15378"/>
        <dbReference type="ChEBI" id="CHEBI:30013"/>
        <dbReference type="ChEBI" id="CHEBI:30616"/>
        <dbReference type="ChEBI" id="CHEBI:61977"/>
        <dbReference type="ChEBI" id="CHEBI:456216"/>
        <dbReference type="EC" id="2.7.11.1"/>
    </reaction>
</comment>
<dbReference type="FunFam" id="1.10.510.10:FF:000315">
    <property type="entry name" value="membrane-associated tyrosine- and threonine-specific cdc2-inhibitory kinase"/>
    <property type="match status" value="1"/>
</dbReference>
<comment type="caution">
    <text evidence="22">The sequence shown here is derived from an EMBL/GenBank/DDBJ whole genome shotgun (WGS) entry which is preliminary data.</text>
</comment>
<evidence type="ECO:0000313" key="23">
    <source>
        <dbReference type="Proteomes" id="UP001374579"/>
    </source>
</evidence>
<protein>
    <recommendedName>
        <fullName evidence="17">Membrane-associated tyrosine- and threonine-specific cdc2-inhibitory kinase</fullName>
        <ecNumber evidence="2">2.7.11.1</ecNumber>
    </recommendedName>
    <alternativeName>
        <fullName evidence="18">Myt1 kinase</fullName>
    </alternativeName>
</protein>
<keyword evidence="13" id="KW-0131">Cell cycle</keyword>
<dbReference type="GO" id="GO:0005524">
    <property type="term" value="F:ATP binding"/>
    <property type="evidence" value="ECO:0007669"/>
    <property type="project" value="UniProtKB-UniRule"/>
</dbReference>
<evidence type="ECO:0000256" key="5">
    <source>
        <dbReference type="ARBA" id="ARBA00022679"/>
    </source>
</evidence>
<keyword evidence="4" id="KW-0597">Phosphoprotein</keyword>
<keyword evidence="7 19" id="KW-0547">Nucleotide-binding</keyword>
<evidence type="ECO:0000259" key="21">
    <source>
        <dbReference type="PROSITE" id="PS50011"/>
    </source>
</evidence>
<dbReference type="GO" id="GO:0005634">
    <property type="term" value="C:nucleus"/>
    <property type="evidence" value="ECO:0007669"/>
    <property type="project" value="TreeGrafter"/>
</dbReference>
<dbReference type="Gene3D" id="3.30.200.20">
    <property type="entry name" value="Phosphorylase Kinase, domain 1"/>
    <property type="match status" value="1"/>
</dbReference>
<dbReference type="GO" id="GO:0046872">
    <property type="term" value="F:metal ion binding"/>
    <property type="evidence" value="ECO:0007669"/>
    <property type="project" value="UniProtKB-KW"/>
</dbReference>
<evidence type="ECO:0000256" key="7">
    <source>
        <dbReference type="ARBA" id="ARBA00022741"/>
    </source>
</evidence>
<evidence type="ECO:0000256" key="3">
    <source>
        <dbReference type="ARBA" id="ARBA00022527"/>
    </source>
</evidence>
<keyword evidence="6" id="KW-0479">Metal-binding</keyword>
<keyword evidence="5" id="KW-0808">Transferase</keyword>
<dbReference type="InterPro" id="IPR011009">
    <property type="entry name" value="Kinase-like_dom_sf"/>
</dbReference>
<dbReference type="Proteomes" id="UP001374579">
    <property type="component" value="Unassembled WGS sequence"/>
</dbReference>
<dbReference type="GO" id="GO:0000139">
    <property type="term" value="C:Golgi membrane"/>
    <property type="evidence" value="ECO:0007669"/>
    <property type="project" value="UniProtKB-SubCell"/>
</dbReference>
<dbReference type="Pfam" id="PF00069">
    <property type="entry name" value="Pkinase"/>
    <property type="match status" value="1"/>
</dbReference>
<comment type="similarity">
    <text evidence="14">Belongs to the protein kinase superfamily. Ser/Thr protein kinase family. GCN2 subfamily.</text>
</comment>
<evidence type="ECO:0000256" key="2">
    <source>
        <dbReference type="ARBA" id="ARBA00012513"/>
    </source>
</evidence>
<evidence type="ECO:0000256" key="6">
    <source>
        <dbReference type="ARBA" id="ARBA00022723"/>
    </source>
</evidence>
<evidence type="ECO:0000256" key="10">
    <source>
        <dbReference type="ARBA" id="ARBA00022842"/>
    </source>
</evidence>
<keyword evidence="23" id="KW-1185">Reference proteome</keyword>
<dbReference type="EC" id="2.7.11.1" evidence="2"/>
<feature type="region of interest" description="Disordered" evidence="20">
    <location>
        <begin position="452"/>
        <end position="503"/>
    </location>
</feature>
<dbReference type="GO" id="GO:0004674">
    <property type="term" value="F:protein serine/threonine kinase activity"/>
    <property type="evidence" value="ECO:0007669"/>
    <property type="project" value="UniProtKB-KW"/>
</dbReference>
<dbReference type="EMBL" id="JBAMIC010000012">
    <property type="protein sequence ID" value="KAK7098663.1"/>
    <property type="molecule type" value="Genomic_DNA"/>
</dbReference>
<organism evidence="22 23">
    <name type="scientific">Littorina saxatilis</name>
    <dbReference type="NCBI Taxonomy" id="31220"/>
    <lineage>
        <taxon>Eukaryota</taxon>
        <taxon>Metazoa</taxon>
        <taxon>Spiralia</taxon>
        <taxon>Lophotrochozoa</taxon>
        <taxon>Mollusca</taxon>
        <taxon>Gastropoda</taxon>
        <taxon>Caenogastropoda</taxon>
        <taxon>Littorinimorpha</taxon>
        <taxon>Littorinoidea</taxon>
        <taxon>Littorinidae</taxon>
        <taxon>Littorina</taxon>
    </lineage>
</organism>
<keyword evidence="3" id="KW-0723">Serine/threonine-protein kinase</keyword>
<keyword evidence="11" id="KW-0333">Golgi apparatus</keyword>
<evidence type="ECO:0000256" key="19">
    <source>
        <dbReference type="PROSITE-ProRule" id="PRU10141"/>
    </source>
</evidence>
<dbReference type="Gene3D" id="1.10.510.10">
    <property type="entry name" value="Transferase(Phosphotransferase) domain 1"/>
    <property type="match status" value="1"/>
</dbReference>
<evidence type="ECO:0000256" key="12">
    <source>
        <dbReference type="ARBA" id="ARBA00023136"/>
    </source>
</evidence>
<evidence type="ECO:0000256" key="20">
    <source>
        <dbReference type="SAM" id="MobiDB-lite"/>
    </source>
</evidence>
<evidence type="ECO:0000313" key="22">
    <source>
        <dbReference type="EMBL" id="KAK7098663.1"/>
    </source>
</evidence>
<feature type="binding site" evidence="19">
    <location>
        <position position="128"/>
    </location>
    <ligand>
        <name>ATP</name>
        <dbReference type="ChEBI" id="CHEBI:30616"/>
    </ligand>
</feature>
<dbReference type="GO" id="GO:0051321">
    <property type="term" value="P:meiotic cell cycle"/>
    <property type="evidence" value="ECO:0007669"/>
    <property type="project" value="TreeGrafter"/>
</dbReference>
<keyword evidence="10" id="KW-0460">Magnesium</keyword>
<evidence type="ECO:0000256" key="18">
    <source>
        <dbReference type="ARBA" id="ARBA00084081"/>
    </source>
</evidence>
<dbReference type="InterPro" id="IPR017441">
    <property type="entry name" value="Protein_kinase_ATP_BS"/>
</dbReference>
<evidence type="ECO:0000256" key="16">
    <source>
        <dbReference type="ARBA" id="ARBA00048679"/>
    </source>
</evidence>
<dbReference type="PANTHER" id="PTHR11042:SF183">
    <property type="entry name" value="MEMBRANE-ASSOCIATED TYROSINE- AND THREONINE-SPECIFIC CDC2-INHIBITORY KINASE"/>
    <property type="match status" value="1"/>
</dbReference>
<dbReference type="GO" id="GO:0110031">
    <property type="term" value="P:negative regulation of G2/MI transition of meiotic cell cycle"/>
    <property type="evidence" value="ECO:0007669"/>
    <property type="project" value="TreeGrafter"/>
</dbReference>
<keyword evidence="9 19" id="KW-0067">ATP-binding</keyword>
<proteinExistence type="inferred from homology"/>
<dbReference type="PROSITE" id="PS00107">
    <property type="entry name" value="PROTEIN_KINASE_ATP"/>
    <property type="match status" value="1"/>
</dbReference>
<keyword evidence="12" id="KW-0472">Membrane</keyword>
<dbReference type="PROSITE" id="PS50011">
    <property type="entry name" value="PROTEIN_KINASE_DOM"/>
    <property type="match status" value="1"/>
</dbReference>
<name>A0AAN9B3W3_9CAEN</name>
<gene>
    <name evidence="22" type="ORF">V1264_002910</name>
</gene>
<comment type="subcellular location">
    <subcellularLocation>
        <location evidence="1">Golgi apparatus membrane</location>
        <topology evidence="1">Peripheral membrane protein</topology>
    </subcellularLocation>
</comment>
<dbReference type="SMART" id="SM00220">
    <property type="entry name" value="S_TKc"/>
    <property type="match status" value="1"/>
</dbReference>
<dbReference type="FunFam" id="3.30.200.20:FF:000280">
    <property type="entry name" value="membrane-associated tyrosine- and threonine-specific cdc2-inhibitory kinase"/>
    <property type="match status" value="1"/>
</dbReference>
<evidence type="ECO:0000256" key="11">
    <source>
        <dbReference type="ARBA" id="ARBA00023034"/>
    </source>
</evidence>
<sequence>MEADDETEMFASPRPTPQFYHDQQTFSTKKAKLALGLTIGTPIDCAPPRPPVKSAPPVSRIFPRRRVVGPQPVSFRKAHSLESPFYNPRTKKTYFHQCFDVLERIGQGSFGEVFRVLSKADKQLYAVKRSHEKFRSDSDRRRKLEEVAKYEMLPEHRNLVKFYCAWEEEGKLYIQMELCQYSLNQYALRHHNIPEMTIWCFLIDLLFAVKHLHDHNLVHMDIKPENIFITSQHYCKLGDFGLILDLNKTQEDLSESPEGDAKYLAPELMKGHFGKPADVFSLGLTIMELAGDLDLPRGGEGWHRLRESQLPVEFISTRSTTLKSVISQMLEPDYTKRPTIDQLLAMSSMRKYLKSRLHHYQRITMTMGRGPSQASLAKMQSRANTSTLEEERANGGDMCDSDEDMEEDNMGIPFDDSRADDEVDGMILAPLPNRQVMTEPVIRHHAFIHSPRCSSPAMSRRKLAPCNGSPASEIMTDGSFDSDKPHTPPRPRVLFPDTDITDEDTSAKIEPKNLMTMFNLADDDDISL</sequence>
<evidence type="ECO:0000256" key="14">
    <source>
        <dbReference type="ARBA" id="ARBA00037982"/>
    </source>
</evidence>
<dbReference type="InterPro" id="IPR050339">
    <property type="entry name" value="CC_SR_Kinase"/>
</dbReference>
<dbReference type="AlphaFoldDB" id="A0AAN9B3W3"/>